<sequence>MPTSISSFLSPSDVFLDVGEPDKISLLRDLARRAAPSVGLSSDVIVTELMKREQLGSTGMGGGVAIPHARFIGLKKPFGLVARLKPPVDFEAIDNMPVDLVFLLLVPSAAEGDHLNMLAAVSRRMRSREVTQKLRTLQDKDIFYKLLTAEPEKH</sequence>
<dbReference type="STRING" id="51670.SAMN04488557_1534"/>
<protein>
    <submittedName>
        <fullName evidence="2">PTS IIA-like nitrogen-regulatory protein PtsN</fullName>
    </submittedName>
</protein>
<name>A0A1I7NCI2_9HYPH</name>
<evidence type="ECO:0000259" key="1">
    <source>
        <dbReference type="PROSITE" id="PS51094"/>
    </source>
</evidence>
<dbReference type="CDD" id="cd00211">
    <property type="entry name" value="PTS_IIA_fru"/>
    <property type="match status" value="1"/>
</dbReference>
<proteinExistence type="predicted"/>
<keyword evidence="3" id="KW-1185">Reference proteome</keyword>
<dbReference type="Proteomes" id="UP000199423">
    <property type="component" value="Unassembled WGS sequence"/>
</dbReference>
<dbReference type="PANTHER" id="PTHR47738:SF1">
    <property type="entry name" value="NITROGEN REGULATORY PROTEIN"/>
    <property type="match status" value="1"/>
</dbReference>
<dbReference type="PANTHER" id="PTHR47738">
    <property type="entry name" value="PTS SYSTEM FRUCTOSE-LIKE EIIA COMPONENT-RELATED"/>
    <property type="match status" value="1"/>
</dbReference>
<dbReference type="RefSeq" id="WP_092866750.1">
    <property type="nucleotide sequence ID" value="NZ_FPCH01000002.1"/>
</dbReference>
<dbReference type="PROSITE" id="PS00372">
    <property type="entry name" value="PTS_EIIA_TYPE_2_HIS"/>
    <property type="match status" value="1"/>
</dbReference>
<accession>A0A1I7NCI2</accession>
<dbReference type="PROSITE" id="PS51094">
    <property type="entry name" value="PTS_EIIA_TYPE_2"/>
    <property type="match status" value="1"/>
</dbReference>
<dbReference type="Pfam" id="PF00359">
    <property type="entry name" value="PTS_EIIA_2"/>
    <property type="match status" value="1"/>
</dbReference>
<dbReference type="GO" id="GO:0030295">
    <property type="term" value="F:protein kinase activator activity"/>
    <property type="evidence" value="ECO:0007669"/>
    <property type="project" value="TreeGrafter"/>
</dbReference>
<evidence type="ECO:0000313" key="2">
    <source>
        <dbReference type="EMBL" id="SFV32256.1"/>
    </source>
</evidence>
<dbReference type="InterPro" id="IPR002178">
    <property type="entry name" value="PTS_EIIA_type-2_dom"/>
</dbReference>
<dbReference type="AlphaFoldDB" id="A0A1I7NCI2"/>
<dbReference type="Gene3D" id="3.40.930.10">
    <property type="entry name" value="Mannitol-specific EII, Chain A"/>
    <property type="match status" value="1"/>
</dbReference>
<dbReference type="SUPFAM" id="SSF55804">
    <property type="entry name" value="Phoshotransferase/anion transport protein"/>
    <property type="match status" value="1"/>
</dbReference>
<dbReference type="OrthoDB" id="95460at2"/>
<evidence type="ECO:0000313" key="3">
    <source>
        <dbReference type="Proteomes" id="UP000199423"/>
    </source>
</evidence>
<dbReference type="EMBL" id="FPCH01000002">
    <property type="protein sequence ID" value="SFV32256.1"/>
    <property type="molecule type" value="Genomic_DNA"/>
</dbReference>
<organism evidence="2 3">
    <name type="scientific">Hyphomicrobium facile</name>
    <dbReference type="NCBI Taxonomy" id="51670"/>
    <lineage>
        <taxon>Bacteria</taxon>
        <taxon>Pseudomonadati</taxon>
        <taxon>Pseudomonadota</taxon>
        <taxon>Alphaproteobacteria</taxon>
        <taxon>Hyphomicrobiales</taxon>
        <taxon>Hyphomicrobiaceae</taxon>
        <taxon>Hyphomicrobium</taxon>
    </lineage>
</organism>
<gene>
    <name evidence="2" type="ORF">SAMN04488557_1534</name>
</gene>
<dbReference type="InterPro" id="IPR016152">
    <property type="entry name" value="PTrfase/Anion_transptr"/>
</dbReference>
<dbReference type="InterPro" id="IPR051541">
    <property type="entry name" value="PTS_SugarTrans_NitroReg"/>
</dbReference>
<reference evidence="3" key="1">
    <citation type="submission" date="2016-10" db="EMBL/GenBank/DDBJ databases">
        <authorList>
            <person name="Varghese N."/>
            <person name="Submissions S."/>
        </authorList>
    </citation>
    <scope>NUCLEOTIDE SEQUENCE [LARGE SCALE GENOMIC DNA]</scope>
    <source>
        <strain evidence="3">DSM 1565</strain>
    </source>
</reference>
<feature type="domain" description="PTS EIIA type-2" evidence="1">
    <location>
        <begin position="7"/>
        <end position="150"/>
    </location>
</feature>